<feature type="domain" description="N-acetyltransferase" evidence="3">
    <location>
        <begin position="168"/>
        <end position="312"/>
    </location>
</feature>
<dbReference type="Proteomes" id="UP000033900">
    <property type="component" value="Unassembled WGS sequence"/>
</dbReference>
<dbReference type="SUPFAM" id="SSF55729">
    <property type="entry name" value="Acyl-CoA N-acyltransferases (Nat)"/>
    <property type="match status" value="1"/>
</dbReference>
<dbReference type="PROSITE" id="PS51186">
    <property type="entry name" value="GNAT"/>
    <property type="match status" value="1"/>
</dbReference>
<reference evidence="4 5" key="1">
    <citation type="submission" date="2015-02" db="EMBL/GenBank/DDBJ databases">
        <title>Draft genome sequences of ten Microbacterium spp. with emphasis on heavy metal contaminated environments.</title>
        <authorList>
            <person name="Corretto E."/>
        </authorList>
    </citation>
    <scope>NUCLEOTIDE SEQUENCE [LARGE SCALE GENOMIC DNA]</scope>
    <source>
        <strain evidence="4 5">SA35</strain>
    </source>
</reference>
<evidence type="ECO:0000313" key="4">
    <source>
        <dbReference type="EMBL" id="KJL47373.1"/>
    </source>
</evidence>
<dbReference type="CDD" id="cd04301">
    <property type="entry name" value="NAT_SF"/>
    <property type="match status" value="1"/>
</dbReference>
<proteinExistence type="predicted"/>
<dbReference type="EC" id="2.3.1.-" evidence="4"/>
<name>A0A0M2HSC3_9MICO</name>
<dbReference type="InterPro" id="IPR000182">
    <property type="entry name" value="GNAT_dom"/>
</dbReference>
<dbReference type="PANTHER" id="PTHR43420">
    <property type="entry name" value="ACETYLTRANSFERASE"/>
    <property type="match status" value="1"/>
</dbReference>
<dbReference type="InterPro" id="IPR016181">
    <property type="entry name" value="Acyl_CoA_acyltransferase"/>
</dbReference>
<dbReference type="STRING" id="273678.RS84_02165"/>
<dbReference type="GO" id="GO:0016747">
    <property type="term" value="F:acyltransferase activity, transferring groups other than amino-acyl groups"/>
    <property type="evidence" value="ECO:0007669"/>
    <property type="project" value="InterPro"/>
</dbReference>
<keyword evidence="5" id="KW-1185">Reference proteome</keyword>
<keyword evidence="2 4" id="KW-0012">Acyltransferase</keyword>
<keyword evidence="1 4" id="KW-0808">Transferase</keyword>
<evidence type="ECO:0000256" key="1">
    <source>
        <dbReference type="ARBA" id="ARBA00022679"/>
    </source>
</evidence>
<dbReference type="InterPro" id="IPR050680">
    <property type="entry name" value="YpeA/RimI_acetyltransf"/>
</dbReference>
<dbReference type="Pfam" id="PF00583">
    <property type="entry name" value="Acetyltransf_1"/>
    <property type="match status" value="1"/>
</dbReference>
<comment type="caution">
    <text evidence="4">The sequence shown here is derived from an EMBL/GenBank/DDBJ whole genome shotgun (WGS) entry which is preliminary data.</text>
</comment>
<sequence length="312" mass="34706">MPVELSPLGADRFDGWREDVKQRLIARSRESGMRAGDDAIDFAEAFLRDLLPQGPATSSAGLFVLVENSQELGALWLADSGGKLFLVDLGLSVDLDARQREELFSTIRRIAVQHEARLISVALFPQDAQAHALIAGRGFAVASIQMLLEPLPERRVAPHVVVSPMTAERFRRFAEHSEASYAEDLVAAGRYTADEAVIESRRQMRLELPEGIDTPGQELFTASVDGAEVGVLWLGLRRRDGRPHAFILDIEVAQDQRRRGYGRELMHAAEREARRMGAESIGLHVFGFNTGAIDLYESLGYRRVEETFLLNL</sequence>
<evidence type="ECO:0000313" key="5">
    <source>
        <dbReference type="Proteomes" id="UP000033900"/>
    </source>
</evidence>
<dbReference type="Gene3D" id="3.40.630.30">
    <property type="match status" value="1"/>
</dbReference>
<evidence type="ECO:0000259" key="3">
    <source>
        <dbReference type="PROSITE" id="PS51186"/>
    </source>
</evidence>
<protein>
    <submittedName>
        <fullName evidence="4">Putative N-acetyltransferase YycN</fullName>
        <ecNumber evidence="4">2.3.1.-</ecNumber>
    </submittedName>
</protein>
<dbReference type="AlphaFoldDB" id="A0A0M2HSC3"/>
<dbReference type="OrthoDB" id="3381976at2"/>
<dbReference type="RefSeq" id="WP_052676326.1">
    <property type="nucleotide sequence ID" value="NZ_JYJB01000009.1"/>
</dbReference>
<dbReference type="EMBL" id="JYJB01000009">
    <property type="protein sequence ID" value="KJL47373.1"/>
    <property type="molecule type" value="Genomic_DNA"/>
</dbReference>
<evidence type="ECO:0000256" key="2">
    <source>
        <dbReference type="ARBA" id="ARBA00023315"/>
    </source>
</evidence>
<dbReference type="PATRIC" id="fig|273678.4.peg.2170"/>
<gene>
    <name evidence="4" type="primary">yycN</name>
    <name evidence="4" type="ORF">RS84_02165</name>
</gene>
<accession>A0A0M2HSC3</accession>
<organism evidence="4 5">
    <name type="scientific">Microbacterium hydrocarbonoxydans</name>
    <dbReference type="NCBI Taxonomy" id="273678"/>
    <lineage>
        <taxon>Bacteria</taxon>
        <taxon>Bacillati</taxon>
        <taxon>Actinomycetota</taxon>
        <taxon>Actinomycetes</taxon>
        <taxon>Micrococcales</taxon>
        <taxon>Microbacteriaceae</taxon>
        <taxon>Microbacterium</taxon>
    </lineage>
</organism>